<keyword evidence="5" id="KW-0804">Transcription</keyword>
<dbReference type="InterPro" id="IPR009332">
    <property type="entry name" value="Med22"/>
</dbReference>
<comment type="subcellular location">
    <subcellularLocation>
        <location evidence="1">Nucleus</location>
    </subcellularLocation>
</comment>
<evidence type="ECO:0000313" key="9">
    <source>
        <dbReference type="EMBL" id="VDM45890.1"/>
    </source>
</evidence>
<evidence type="ECO:0000256" key="5">
    <source>
        <dbReference type="ARBA" id="ARBA00023163"/>
    </source>
</evidence>
<keyword evidence="6" id="KW-0539">Nucleus</keyword>
<name>A0A183V1E9_TOXCA</name>
<protein>
    <recommendedName>
        <fullName evidence="3">Mediator of RNA polymerase II transcription subunit 22</fullName>
    </recommendedName>
    <alternativeName>
        <fullName evidence="8">Mediator complex subunit 22</fullName>
    </alternativeName>
</protein>
<dbReference type="AlphaFoldDB" id="A0A183V1E9"/>
<sequence>MTEYYTMKNEMAARAALMVRAADELLKLTHDLKEFLILHDFNFLSSAIESAEGKADKKMNEYVAKYDALRLDTASMITDIDKELNEHFSLRQ</sequence>
<evidence type="ECO:0000256" key="2">
    <source>
        <dbReference type="ARBA" id="ARBA00005942"/>
    </source>
</evidence>
<accession>A0A183V1E9</accession>
<evidence type="ECO:0000313" key="11">
    <source>
        <dbReference type="WBParaSite" id="TCNE_0001456901-mRNA-1"/>
    </source>
</evidence>
<evidence type="ECO:0000256" key="7">
    <source>
        <dbReference type="ARBA" id="ARBA00025687"/>
    </source>
</evidence>
<dbReference type="GO" id="GO:0006357">
    <property type="term" value="P:regulation of transcription by RNA polymerase II"/>
    <property type="evidence" value="ECO:0007669"/>
    <property type="project" value="InterPro"/>
</dbReference>
<dbReference type="PANTHER" id="PTHR12434">
    <property type="entry name" value="MEDIATOR OF RNA POLYMERASE II TRANSCRIPTION SUBUNIT 22"/>
    <property type="match status" value="1"/>
</dbReference>
<reference evidence="11" key="1">
    <citation type="submission" date="2016-06" db="UniProtKB">
        <authorList>
            <consortium name="WormBaseParasite"/>
        </authorList>
    </citation>
    <scope>IDENTIFICATION</scope>
</reference>
<dbReference type="GO" id="GO:0003712">
    <property type="term" value="F:transcription coregulator activity"/>
    <property type="evidence" value="ECO:0007669"/>
    <property type="project" value="InterPro"/>
</dbReference>
<comment type="function">
    <text evidence="7">Component of the Mediator complex, a coactivator involved in the regulated transcription of nearly all RNA polymerase II-dependent genes. Mediator functions as a bridge to convey information from gene-specific regulatory proteins to the basal RNA polymerase II transcription machinery. Mediator is recruited to promoters by direct interactions with regulatory proteins and serves as a scaffold for the assembly of a functional preinitiation complex with RNA polymerase II and the general transcription factors.</text>
</comment>
<evidence type="ECO:0000313" key="10">
    <source>
        <dbReference type="Proteomes" id="UP000050794"/>
    </source>
</evidence>
<evidence type="ECO:0000256" key="8">
    <source>
        <dbReference type="ARBA" id="ARBA00031962"/>
    </source>
</evidence>
<dbReference type="Proteomes" id="UP000050794">
    <property type="component" value="Unassembled WGS sequence"/>
</dbReference>
<dbReference type="EMBL" id="UYWY01022325">
    <property type="protein sequence ID" value="VDM45890.1"/>
    <property type="molecule type" value="Genomic_DNA"/>
</dbReference>
<evidence type="ECO:0000256" key="3">
    <source>
        <dbReference type="ARBA" id="ARBA00019695"/>
    </source>
</evidence>
<dbReference type="GO" id="GO:0016592">
    <property type="term" value="C:mediator complex"/>
    <property type="evidence" value="ECO:0007669"/>
    <property type="project" value="InterPro"/>
</dbReference>
<keyword evidence="4" id="KW-0805">Transcription regulation</keyword>
<dbReference type="WBParaSite" id="TCNE_0001456901-mRNA-1">
    <property type="protein sequence ID" value="TCNE_0001456901-mRNA-1"/>
    <property type="gene ID" value="TCNE_0001456901"/>
</dbReference>
<comment type="similarity">
    <text evidence="2">Belongs to the Mediator complex subunit 22 family.</text>
</comment>
<dbReference type="PANTHER" id="PTHR12434:SF6">
    <property type="entry name" value="MEDIATOR OF RNA POLYMERASE II TRANSCRIPTION SUBUNIT 22"/>
    <property type="match status" value="1"/>
</dbReference>
<organism evidence="10 11">
    <name type="scientific">Toxocara canis</name>
    <name type="common">Canine roundworm</name>
    <dbReference type="NCBI Taxonomy" id="6265"/>
    <lineage>
        <taxon>Eukaryota</taxon>
        <taxon>Metazoa</taxon>
        <taxon>Ecdysozoa</taxon>
        <taxon>Nematoda</taxon>
        <taxon>Chromadorea</taxon>
        <taxon>Rhabditida</taxon>
        <taxon>Spirurina</taxon>
        <taxon>Ascaridomorpha</taxon>
        <taxon>Ascaridoidea</taxon>
        <taxon>Toxocaridae</taxon>
        <taxon>Toxocara</taxon>
    </lineage>
</organism>
<dbReference type="Pfam" id="PF06179">
    <property type="entry name" value="Med22"/>
    <property type="match status" value="1"/>
</dbReference>
<keyword evidence="10" id="KW-1185">Reference proteome</keyword>
<evidence type="ECO:0000256" key="4">
    <source>
        <dbReference type="ARBA" id="ARBA00023015"/>
    </source>
</evidence>
<proteinExistence type="inferred from homology"/>
<reference evidence="9 10" key="2">
    <citation type="submission" date="2018-11" db="EMBL/GenBank/DDBJ databases">
        <authorList>
            <consortium name="Pathogen Informatics"/>
        </authorList>
    </citation>
    <scope>NUCLEOTIDE SEQUENCE [LARGE SCALE GENOMIC DNA]</scope>
</reference>
<gene>
    <name evidence="9" type="ORF">TCNE_LOCUS14569</name>
</gene>
<evidence type="ECO:0000256" key="1">
    <source>
        <dbReference type="ARBA" id="ARBA00004123"/>
    </source>
</evidence>
<evidence type="ECO:0000256" key="6">
    <source>
        <dbReference type="ARBA" id="ARBA00023242"/>
    </source>
</evidence>